<evidence type="ECO:0000313" key="4">
    <source>
        <dbReference type="EMBL" id="QDM44341.1"/>
    </source>
</evidence>
<dbReference type="EMBL" id="CP041405">
    <property type="protein sequence ID" value="QDM44341.1"/>
    <property type="molecule type" value="Genomic_DNA"/>
</dbReference>
<dbReference type="PANTHER" id="PTHR43037">
    <property type="entry name" value="UNNAMED PRODUCT-RELATED"/>
    <property type="match status" value="1"/>
</dbReference>
<dbReference type="PANTHER" id="PTHR43037:SF1">
    <property type="entry name" value="BLL1128 PROTEIN"/>
    <property type="match status" value="1"/>
</dbReference>
<keyword evidence="6" id="KW-1185">Reference proteome</keyword>
<keyword evidence="1" id="KW-0732">Signal</keyword>
<dbReference type="Pfam" id="PF01738">
    <property type="entry name" value="DLH"/>
    <property type="match status" value="1"/>
</dbReference>
<evidence type="ECO:0000313" key="6">
    <source>
        <dbReference type="Proteomes" id="UP001209276"/>
    </source>
</evidence>
<protein>
    <submittedName>
        <fullName evidence="4">Prolyl oligopeptidase family serine peptidase</fullName>
    </submittedName>
</protein>
<evidence type="ECO:0000259" key="2">
    <source>
        <dbReference type="Pfam" id="PF01738"/>
    </source>
</evidence>
<dbReference type="Proteomes" id="UP001209276">
    <property type="component" value="Unassembled WGS sequence"/>
</dbReference>
<dbReference type="Gene3D" id="3.40.50.1820">
    <property type="entry name" value="alpha/beta hydrolase"/>
    <property type="match status" value="1"/>
</dbReference>
<dbReference type="InterPro" id="IPR050955">
    <property type="entry name" value="Plant_Biomass_Hydrol_Est"/>
</dbReference>
<proteinExistence type="predicted"/>
<dbReference type="Proteomes" id="UP000315377">
    <property type="component" value="Chromosome"/>
</dbReference>
<dbReference type="SUPFAM" id="SSF53474">
    <property type="entry name" value="alpha/beta-Hydrolases"/>
    <property type="match status" value="1"/>
</dbReference>
<evidence type="ECO:0000313" key="3">
    <source>
        <dbReference type="EMBL" id="MCY9610083.1"/>
    </source>
</evidence>
<organism evidence="4 5">
    <name type="scientific">Paenibacillus thiaminolyticus</name>
    <name type="common">Bacillus thiaminolyticus</name>
    <dbReference type="NCBI Taxonomy" id="49283"/>
    <lineage>
        <taxon>Bacteria</taxon>
        <taxon>Bacillati</taxon>
        <taxon>Bacillota</taxon>
        <taxon>Bacilli</taxon>
        <taxon>Bacillales</taxon>
        <taxon>Paenibacillaceae</taxon>
        <taxon>Paenibacillus</taxon>
    </lineage>
</organism>
<dbReference type="RefSeq" id="WP_087443431.1">
    <property type="nucleotide sequence ID" value="NZ_CABMNB010000033.1"/>
</dbReference>
<dbReference type="GeneID" id="76996924"/>
<dbReference type="GO" id="GO:0016787">
    <property type="term" value="F:hydrolase activity"/>
    <property type="evidence" value="ECO:0007669"/>
    <property type="project" value="InterPro"/>
</dbReference>
<dbReference type="AlphaFoldDB" id="A0AAP9DXZ3"/>
<dbReference type="InterPro" id="IPR029058">
    <property type="entry name" value="AB_hydrolase_fold"/>
</dbReference>
<dbReference type="InterPro" id="IPR002925">
    <property type="entry name" value="Dienelactn_hydro"/>
</dbReference>
<feature type="domain" description="Dienelactone hydrolase" evidence="2">
    <location>
        <begin position="85"/>
        <end position="195"/>
    </location>
</feature>
<evidence type="ECO:0000256" key="1">
    <source>
        <dbReference type="ARBA" id="ARBA00022729"/>
    </source>
</evidence>
<sequence>MALTAHTLNTQIRKTVHIQYLLHLPAQYDASSDQKWPVLLFLHGAGERGNDLEKVKVHGPPKLAEHTDLPFIIIAPQCPEHSHWQVEMDAVIALLDEVTAAYRADTDRIYVTGLSMGGFGTWSLGIAYPDRFAALVPICGGHNPQQVSLLKQVPVWVFHGAKDTVVPLSQSEAMVEALREAGGDVKLTVYPEAGHDSWTETYNSDGLYDWLLQHSLRSRAER</sequence>
<accession>A0AAP9DXZ3</accession>
<gene>
    <name evidence="4" type="ORF">FLT43_13230</name>
    <name evidence="3" type="ORF">M5W83_23280</name>
</gene>
<dbReference type="EMBL" id="JAMDMM010000049">
    <property type="protein sequence ID" value="MCY9610083.1"/>
    <property type="molecule type" value="Genomic_DNA"/>
</dbReference>
<reference evidence="4 5" key="1">
    <citation type="submission" date="2019-07" db="EMBL/GenBank/DDBJ databases">
        <title>Paenibacillus thiaminolyticus NRRL B-4156.</title>
        <authorList>
            <person name="Hehnly C."/>
            <person name="Zhang L."/>
        </authorList>
    </citation>
    <scope>NUCLEOTIDE SEQUENCE [LARGE SCALE GENOMIC DNA]</scope>
    <source>
        <strain evidence="4 5">NRRL B-4156</strain>
    </source>
</reference>
<name>A0AAP9DXZ3_PANTH</name>
<evidence type="ECO:0000313" key="5">
    <source>
        <dbReference type="Proteomes" id="UP000315377"/>
    </source>
</evidence>
<reference evidence="3 6" key="2">
    <citation type="submission" date="2022-05" db="EMBL/GenBank/DDBJ databases">
        <title>Genome Sequencing of Bee-Associated Microbes.</title>
        <authorList>
            <person name="Dunlap C."/>
        </authorList>
    </citation>
    <scope>NUCLEOTIDE SEQUENCE [LARGE SCALE GENOMIC DNA]</scope>
    <source>
        <strain evidence="3 6">NRRL B-14613</strain>
    </source>
</reference>